<keyword evidence="2" id="KW-1185">Reference proteome</keyword>
<sequence length="99" mass="11455">MWKVAIKHVHEMIKDPTREQRSHSDGTKLLQPSDFDRHWWVRNGGIERVGEVLEPGGGNSTRRELFHFELDAEASFTDSWTDMDAYTPPRLWGYAGIEA</sequence>
<reference evidence="1" key="1">
    <citation type="submission" date="2020-04" db="EMBL/GenBank/DDBJ databases">
        <title>Hybrid Assembly of Korean Phytophthora infestans isolates.</title>
        <authorList>
            <person name="Prokchorchik M."/>
            <person name="Lee Y."/>
            <person name="Seo J."/>
            <person name="Cho J.-H."/>
            <person name="Park Y.-E."/>
            <person name="Jang D.-C."/>
            <person name="Im J.-S."/>
            <person name="Choi J.-G."/>
            <person name="Park H.-J."/>
            <person name="Lee G.-B."/>
            <person name="Lee Y.-G."/>
            <person name="Hong S.-Y."/>
            <person name="Cho K."/>
            <person name="Sohn K.H."/>
        </authorList>
    </citation>
    <scope>NUCLEOTIDE SEQUENCE</scope>
    <source>
        <strain evidence="1">KR_1_A1</strain>
    </source>
</reference>
<name>A0A833TLB1_PHYIN</name>
<proteinExistence type="predicted"/>
<accession>A0A833TLB1</accession>
<dbReference type="Proteomes" id="UP000602510">
    <property type="component" value="Unassembled WGS sequence"/>
</dbReference>
<dbReference type="EMBL" id="WSZM01000050">
    <property type="protein sequence ID" value="KAF4045340.1"/>
    <property type="molecule type" value="Genomic_DNA"/>
</dbReference>
<evidence type="ECO:0000313" key="2">
    <source>
        <dbReference type="Proteomes" id="UP000602510"/>
    </source>
</evidence>
<evidence type="ECO:0000313" key="1">
    <source>
        <dbReference type="EMBL" id="KAF4045340.1"/>
    </source>
</evidence>
<dbReference type="AlphaFoldDB" id="A0A833TLB1"/>
<protein>
    <submittedName>
        <fullName evidence="1">Uncharacterized protein</fullName>
    </submittedName>
</protein>
<gene>
    <name evidence="1" type="ORF">GN244_ATG02250</name>
</gene>
<comment type="caution">
    <text evidence="1">The sequence shown here is derived from an EMBL/GenBank/DDBJ whole genome shotgun (WGS) entry which is preliminary data.</text>
</comment>
<organism evidence="1 2">
    <name type="scientific">Phytophthora infestans</name>
    <name type="common">Potato late blight agent</name>
    <name type="synonym">Botrytis infestans</name>
    <dbReference type="NCBI Taxonomy" id="4787"/>
    <lineage>
        <taxon>Eukaryota</taxon>
        <taxon>Sar</taxon>
        <taxon>Stramenopiles</taxon>
        <taxon>Oomycota</taxon>
        <taxon>Peronosporomycetes</taxon>
        <taxon>Peronosporales</taxon>
        <taxon>Peronosporaceae</taxon>
        <taxon>Phytophthora</taxon>
    </lineage>
</organism>